<protein>
    <submittedName>
        <fullName evidence="2">Uncharacterized protein</fullName>
    </submittedName>
</protein>
<comment type="caution">
    <text evidence="2">The sequence shown here is derived from an EMBL/GenBank/DDBJ whole genome shotgun (WGS) entry which is preliminary data.</text>
</comment>
<name>A0ABV8FBP4_9ACTN</name>
<keyword evidence="3" id="KW-1185">Reference proteome</keyword>
<dbReference type="EMBL" id="JBHSBC010000048">
    <property type="protein sequence ID" value="MFC3985719.1"/>
    <property type="molecule type" value="Genomic_DNA"/>
</dbReference>
<proteinExistence type="predicted"/>
<feature type="chain" id="PRO_5046320336" evidence="1">
    <location>
        <begin position="23"/>
        <end position="192"/>
    </location>
</feature>
<sequence>MRKLAFAAAVLAGATLFTVPQAASASTAQASGTLTFRGMTLKLPSGWRVYGGADGVKVVTGRCAKPHSAYFTPNCEAFWVFGPKQIKYGRELFSAYRGDQPYYPATDVQRCPFDAKSGQTFGNAYASGLRQVGRGHKAAFKGWRGECYSYNGSKRTGTFHQREWFLPTSKILVVDVWDNPRLASVLAAATWS</sequence>
<dbReference type="Proteomes" id="UP001595698">
    <property type="component" value="Unassembled WGS sequence"/>
</dbReference>
<accession>A0ABV8FBP4</accession>
<gene>
    <name evidence="2" type="ORF">ACFOYY_36710</name>
</gene>
<evidence type="ECO:0000256" key="1">
    <source>
        <dbReference type="SAM" id="SignalP"/>
    </source>
</evidence>
<reference evidence="3" key="1">
    <citation type="journal article" date="2019" name="Int. J. Syst. Evol. Microbiol.">
        <title>The Global Catalogue of Microorganisms (GCM) 10K type strain sequencing project: providing services to taxonomists for standard genome sequencing and annotation.</title>
        <authorList>
            <consortium name="The Broad Institute Genomics Platform"/>
            <consortium name="The Broad Institute Genome Sequencing Center for Infectious Disease"/>
            <person name="Wu L."/>
            <person name="Ma J."/>
        </authorList>
    </citation>
    <scope>NUCLEOTIDE SEQUENCE [LARGE SCALE GENOMIC DNA]</scope>
    <source>
        <strain evidence="3">TBRC 7912</strain>
    </source>
</reference>
<keyword evidence="1" id="KW-0732">Signal</keyword>
<feature type="signal peptide" evidence="1">
    <location>
        <begin position="1"/>
        <end position="22"/>
    </location>
</feature>
<organism evidence="2 3">
    <name type="scientific">Streptosporangium jomthongense</name>
    <dbReference type="NCBI Taxonomy" id="1193683"/>
    <lineage>
        <taxon>Bacteria</taxon>
        <taxon>Bacillati</taxon>
        <taxon>Actinomycetota</taxon>
        <taxon>Actinomycetes</taxon>
        <taxon>Streptosporangiales</taxon>
        <taxon>Streptosporangiaceae</taxon>
        <taxon>Streptosporangium</taxon>
    </lineage>
</organism>
<evidence type="ECO:0000313" key="2">
    <source>
        <dbReference type="EMBL" id="MFC3985719.1"/>
    </source>
</evidence>
<evidence type="ECO:0000313" key="3">
    <source>
        <dbReference type="Proteomes" id="UP001595698"/>
    </source>
</evidence>
<dbReference type="RefSeq" id="WP_352014323.1">
    <property type="nucleotide sequence ID" value="NZ_JBHSBC010000048.1"/>
</dbReference>